<organism evidence="4 5">
    <name type="scientific">Coraliomargarita akajimensis (strain DSM 45221 / IAM 15411 / JCM 23193 / KCTC 12865 / 04OKA010-24)</name>
    <dbReference type="NCBI Taxonomy" id="583355"/>
    <lineage>
        <taxon>Bacteria</taxon>
        <taxon>Pseudomonadati</taxon>
        <taxon>Verrucomicrobiota</taxon>
        <taxon>Opitutia</taxon>
        <taxon>Puniceicoccales</taxon>
        <taxon>Coraliomargaritaceae</taxon>
        <taxon>Coraliomargarita</taxon>
    </lineage>
</organism>
<dbReference type="InterPro" id="IPR007428">
    <property type="entry name" value="MlaA"/>
</dbReference>
<dbReference type="OrthoDB" id="9785326at2"/>
<feature type="chain" id="PRO_5003071312" evidence="3">
    <location>
        <begin position="23"/>
        <end position="252"/>
    </location>
</feature>
<evidence type="ECO:0000256" key="3">
    <source>
        <dbReference type="SAM" id="SignalP"/>
    </source>
</evidence>
<dbReference type="GO" id="GO:0016020">
    <property type="term" value="C:membrane"/>
    <property type="evidence" value="ECO:0007669"/>
    <property type="project" value="InterPro"/>
</dbReference>
<dbReference type="PRINTS" id="PR01805">
    <property type="entry name" value="VACJLIPOPROT"/>
</dbReference>
<dbReference type="RefSeq" id="WP_013044236.1">
    <property type="nucleotide sequence ID" value="NC_014008.1"/>
</dbReference>
<feature type="signal peptide" evidence="3">
    <location>
        <begin position="1"/>
        <end position="22"/>
    </location>
</feature>
<dbReference type="STRING" id="583355.Caka_2498"/>
<dbReference type="KEGG" id="caa:Caka_2498"/>
<dbReference type="AlphaFoldDB" id="D5ENN8"/>
<proteinExistence type="inferred from homology"/>
<dbReference type="eggNOG" id="COG2853">
    <property type="taxonomic scope" value="Bacteria"/>
</dbReference>
<gene>
    <name evidence="4" type="ordered locus">Caka_2498</name>
</gene>
<reference evidence="4 5" key="1">
    <citation type="journal article" date="2010" name="Stand. Genomic Sci.">
        <title>Complete genome sequence of Coraliomargarita akajimensis type strain (04OKA010-24).</title>
        <authorList>
            <person name="Mavromatis K."/>
            <person name="Abt B."/>
            <person name="Brambilla E."/>
            <person name="Lapidus A."/>
            <person name="Copeland A."/>
            <person name="Deshpande S."/>
            <person name="Nolan M."/>
            <person name="Lucas S."/>
            <person name="Tice H."/>
            <person name="Cheng J.F."/>
            <person name="Han C."/>
            <person name="Detter J.C."/>
            <person name="Woyke T."/>
            <person name="Goodwin L."/>
            <person name="Pitluck S."/>
            <person name="Held B."/>
            <person name="Brettin T."/>
            <person name="Tapia R."/>
            <person name="Ivanova N."/>
            <person name="Mikhailova N."/>
            <person name="Pati A."/>
            <person name="Liolios K."/>
            <person name="Chen A."/>
            <person name="Palaniappan K."/>
            <person name="Land M."/>
            <person name="Hauser L."/>
            <person name="Chang Y.J."/>
            <person name="Jeffries C.D."/>
            <person name="Rohde M."/>
            <person name="Goker M."/>
            <person name="Bristow J."/>
            <person name="Eisen J.A."/>
            <person name="Markowitz V."/>
            <person name="Hugenholtz P."/>
            <person name="Klenk H.P."/>
            <person name="Kyrpides N.C."/>
        </authorList>
    </citation>
    <scope>NUCLEOTIDE SEQUENCE [LARGE SCALE GENOMIC DNA]</scope>
    <source>
        <strain evidence="5">DSM 45221 / IAM 15411 / JCM 23193 / KCTC 12865</strain>
    </source>
</reference>
<dbReference type="HOGENOM" id="CLU_059326_2_1_0"/>
<evidence type="ECO:0000256" key="2">
    <source>
        <dbReference type="ARBA" id="ARBA00022729"/>
    </source>
</evidence>
<dbReference type="PANTHER" id="PTHR30035">
    <property type="entry name" value="LIPOPROTEIN VACJ-RELATED"/>
    <property type="match status" value="1"/>
</dbReference>
<evidence type="ECO:0000313" key="5">
    <source>
        <dbReference type="Proteomes" id="UP000000925"/>
    </source>
</evidence>
<dbReference type="EMBL" id="CP001998">
    <property type="protein sequence ID" value="ADE55514.1"/>
    <property type="molecule type" value="Genomic_DNA"/>
</dbReference>
<protein>
    <submittedName>
        <fullName evidence="4">VacJ family lipoprotein</fullName>
    </submittedName>
</protein>
<keyword evidence="5" id="KW-1185">Reference proteome</keyword>
<dbReference type="Proteomes" id="UP000000925">
    <property type="component" value="Chromosome"/>
</dbReference>
<sequence length="252" mass="27753">MPRTKFIFSALFGLAVCSLSWAQTNDDVLSEDELFFEEDIEGVISVYDPLEPVNRVVFSFNDVVNGYVFGPLVDGYSYVMPDDAEKGASRFFHNLRYPIRLVGNVLQLRMKGAWVETQRFAINSTLGLAGVLDVAKHFDGLEGQPIGRGEDIAQAMGAWGIPEGPYLVVPLLGPMNLRNGVGYIGNLYVDPWTQPIDLLGEWESRTAYVAGTFIAAGPTLMNAYDTATESAVDPYSSMKNGYTQLSRSLVEE</sequence>
<name>D5ENN8_CORAD</name>
<dbReference type="PANTHER" id="PTHR30035:SF3">
    <property type="entry name" value="INTERMEMBRANE PHOSPHOLIPID TRANSPORT SYSTEM LIPOPROTEIN MLAA"/>
    <property type="match status" value="1"/>
</dbReference>
<dbReference type="GO" id="GO:0120010">
    <property type="term" value="P:intermembrane phospholipid transfer"/>
    <property type="evidence" value="ECO:0007669"/>
    <property type="project" value="TreeGrafter"/>
</dbReference>
<evidence type="ECO:0000256" key="1">
    <source>
        <dbReference type="ARBA" id="ARBA00010634"/>
    </source>
</evidence>
<evidence type="ECO:0000313" key="4">
    <source>
        <dbReference type="EMBL" id="ADE55514.1"/>
    </source>
</evidence>
<dbReference type="Pfam" id="PF04333">
    <property type="entry name" value="MlaA"/>
    <property type="match status" value="1"/>
</dbReference>
<keyword evidence="2 3" id="KW-0732">Signal</keyword>
<accession>D5ENN8</accession>
<comment type="similarity">
    <text evidence="1">Belongs to the MlaA family.</text>
</comment>
<keyword evidence="4" id="KW-0449">Lipoprotein</keyword>